<dbReference type="InterPro" id="IPR001405">
    <property type="entry name" value="UPF0758"/>
</dbReference>
<keyword evidence="4" id="KW-0862">Zinc</keyword>
<dbReference type="Proteomes" id="UP000323994">
    <property type="component" value="Unassembled WGS sequence"/>
</dbReference>
<gene>
    <name evidence="8" type="primary">radC</name>
    <name evidence="8" type="ORF">FEM33_18315</name>
</gene>
<dbReference type="GO" id="GO:0006508">
    <property type="term" value="P:proteolysis"/>
    <property type="evidence" value="ECO:0007669"/>
    <property type="project" value="UniProtKB-KW"/>
</dbReference>
<proteinExistence type="inferred from homology"/>
<reference evidence="8 9" key="1">
    <citation type="submission" date="2019-05" db="EMBL/GenBank/DDBJ databases">
        <authorList>
            <person name="Qu J.-H."/>
        </authorList>
    </citation>
    <scope>NUCLEOTIDE SEQUENCE [LARGE SCALE GENOMIC DNA]</scope>
    <source>
        <strain evidence="8 9">NS28</strain>
    </source>
</reference>
<dbReference type="CDD" id="cd08071">
    <property type="entry name" value="MPN_DUF2466"/>
    <property type="match status" value="1"/>
</dbReference>
<dbReference type="Pfam" id="PF04002">
    <property type="entry name" value="RadC"/>
    <property type="match status" value="1"/>
</dbReference>
<comment type="similarity">
    <text evidence="6">Belongs to the UPF0758 family.</text>
</comment>
<dbReference type="SUPFAM" id="SSF102712">
    <property type="entry name" value="JAB1/MPN domain"/>
    <property type="match status" value="1"/>
</dbReference>
<organism evidence="8 9">
    <name type="scientific">Dyadobacter flavalbus</name>
    <dbReference type="NCBI Taxonomy" id="2579942"/>
    <lineage>
        <taxon>Bacteria</taxon>
        <taxon>Pseudomonadati</taxon>
        <taxon>Bacteroidota</taxon>
        <taxon>Cytophagia</taxon>
        <taxon>Cytophagales</taxon>
        <taxon>Spirosomataceae</taxon>
        <taxon>Dyadobacter</taxon>
    </lineage>
</organism>
<dbReference type="PROSITE" id="PS50249">
    <property type="entry name" value="MPN"/>
    <property type="match status" value="1"/>
</dbReference>
<dbReference type="InterPro" id="IPR025657">
    <property type="entry name" value="RadC_JAB"/>
</dbReference>
<evidence type="ECO:0000313" key="8">
    <source>
        <dbReference type="EMBL" id="KAA6438618.1"/>
    </source>
</evidence>
<dbReference type="EMBL" id="VBSN01000049">
    <property type="protein sequence ID" value="KAA6438618.1"/>
    <property type="molecule type" value="Genomic_DNA"/>
</dbReference>
<dbReference type="Gene3D" id="3.40.140.10">
    <property type="entry name" value="Cytidine Deaminase, domain 2"/>
    <property type="match status" value="1"/>
</dbReference>
<dbReference type="NCBIfam" id="TIGR00608">
    <property type="entry name" value="radc"/>
    <property type="match status" value="1"/>
</dbReference>
<evidence type="ECO:0000259" key="7">
    <source>
        <dbReference type="PROSITE" id="PS50249"/>
    </source>
</evidence>
<keyword evidence="9" id="KW-1185">Reference proteome</keyword>
<evidence type="ECO:0000256" key="4">
    <source>
        <dbReference type="ARBA" id="ARBA00022833"/>
    </source>
</evidence>
<feature type="domain" description="MPN" evidence="7">
    <location>
        <begin position="112"/>
        <end position="234"/>
    </location>
</feature>
<dbReference type="GO" id="GO:0046872">
    <property type="term" value="F:metal ion binding"/>
    <property type="evidence" value="ECO:0007669"/>
    <property type="project" value="UniProtKB-KW"/>
</dbReference>
<dbReference type="InterPro" id="IPR037518">
    <property type="entry name" value="MPN"/>
</dbReference>
<keyword evidence="1" id="KW-0645">Protease</keyword>
<protein>
    <submittedName>
        <fullName evidence="8">DNA repair protein RadC</fullName>
    </submittedName>
</protein>
<dbReference type="RefSeq" id="WP_139013416.1">
    <property type="nucleotide sequence ID" value="NZ_VBSN01000049.1"/>
</dbReference>
<keyword evidence="3" id="KW-0378">Hydrolase</keyword>
<evidence type="ECO:0000313" key="9">
    <source>
        <dbReference type="Proteomes" id="UP000323994"/>
    </source>
</evidence>
<keyword evidence="5" id="KW-0482">Metalloprotease</keyword>
<dbReference type="GO" id="GO:0008237">
    <property type="term" value="F:metallopeptidase activity"/>
    <property type="evidence" value="ECO:0007669"/>
    <property type="project" value="UniProtKB-KW"/>
</dbReference>
<dbReference type="InterPro" id="IPR020891">
    <property type="entry name" value="UPF0758_CS"/>
</dbReference>
<evidence type="ECO:0000256" key="5">
    <source>
        <dbReference type="ARBA" id="ARBA00023049"/>
    </source>
</evidence>
<dbReference type="PROSITE" id="PS01302">
    <property type="entry name" value="UPF0758"/>
    <property type="match status" value="1"/>
</dbReference>
<dbReference type="PANTHER" id="PTHR30471">
    <property type="entry name" value="DNA REPAIR PROTEIN RADC"/>
    <property type="match status" value="1"/>
</dbReference>
<dbReference type="OrthoDB" id="9804482at2"/>
<evidence type="ECO:0000256" key="1">
    <source>
        <dbReference type="ARBA" id="ARBA00022670"/>
    </source>
</evidence>
<evidence type="ECO:0000256" key="3">
    <source>
        <dbReference type="ARBA" id="ARBA00022801"/>
    </source>
</evidence>
<dbReference type="AlphaFoldDB" id="A0A5M8QTM6"/>
<dbReference type="Pfam" id="PF20582">
    <property type="entry name" value="UPF0758_N"/>
    <property type="match status" value="1"/>
</dbReference>
<comment type="caution">
    <text evidence="8">The sequence shown here is derived from an EMBL/GenBank/DDBJ whole genome shotgun (WGS) entry which is preliminary data.</text>
</comment>
<evidence type="ECO:0000256" key="6">
    <source>
        <dbReference type="RuleBase" id="RU003797"/>
    </source>
</evidence>
<dbReference type="NCBIfam" id="NF000642">
    <property type="entry name" value="PRK00024.1"/>
    <property type="match status" value="1"/>
</dbReference>
<name>A0A5M8QTM6_9BACT</name>
<dbReference type="InterPro" id="IPR046778">
    <property type="entry name" value="UPF0758_N"/>
</dbReference>
<sequence>MSQKNYNSTRKIRSWFEEDRPREKLLLKGRAALSDAELIAILIGSGTVDLSAVDVGKQIMNSVGNNINELAKLSVTDLTKIRGIGEAKAITIVAALELGRRRNDITKTQKRKITAPADVYEEMKQYLLDKAHEEFWIMLLNRANDVTRTIQVSVGGVSGTVVDVKVIFKLAIDHLASSVILVHNHPSGQLQPSHADRQLTMQVKEAGRLLDIPVLDHMIFTDSGFYSFLDSGEI</sequence>
<dbReference type="PANTHER" id="PTHR30471:SF3">
    <property type="entry name" value="UPF0758 PROTEIN YEES-RELATED"/>
    <property type="match status" value="1"/>
</dbReference>
<accession>A0A5M8QTM6</accession>
<evidence type="ECO:0000256" key="2">
    <source>
        <dbReference type="ARBA" id="ARBA00022723"/>
    </source>
</evidence>
<keyword evidence="2" id="KW-0479">Metal-binding</keyword>